<keyword evidence="3" id="KW-0574">Periplasm</keyword>
<dbReference type="RefSeq" id="WP_188676998.1">
    <property type="nucleotide sequence ID" value="NZ_BMKA01000004.1"/>
</dbReference>
<dbReference type="Proteomes" id="UP000628017">
    <property type="component" value="Unassembled WGS sequence"/>
</dbReference>
<gene>
    <name evidence="5" type="ORF">GCM10011498_29630</name>
</gene>
<organism evidence="5 6">
    <name type="scientific">Neptunicoccus cionae</name>
    <dbReference type="NCBI Taxonomy" id="2035344"/>
    <lineage>
        <taxon>Bacteria</taxon>
        <taxon>Pseudomonadati</taxon>
        <taxon>Pseudomonadota</taxon>
        <taxon>Alphaproteobacteria</taxon>
        <taxon>Rhodobacterales</taxon>
        <taxon>Paracoccaceae</taxon>
        <taxon>Neptunicoccus</taxon>
    </lineage>
</organism>
<dbReference type="EMBL" id="BMKA01000004">
    <property type="protein sequence ID" value="GGA26714.1"/>
    <property type="molecule type" value="Genomic_DNA"/>
</dbReference>
<dbReference type="CDD" id="cd13665">
    <property type="entry name" value="PBP2_TRAP_Dctp3_4"/>
    <property type="match status" value="1"/>
</dbReference>
<evidence type="ECO:0000313" key="6">
    <source>
        <dbReference type="Proteomes" id="UP000628017"/>
    </source>
</evidence>
<evidence type="ECO:0000256" key="3">
    <source>
        <dbReference type="ARBA" id="ARBA00022764"/>
    </source>
</evidence>
<dbReference type="Pfam" id="PF03480">
    <property type="entry name" value="DctP"/>
    <property type="match status" value="1"/>
</dbReference>
<reference evidence="5" key="1">
    <citation type="journal article" date="2014" name="Int. J. Syst. Evol. Microbiol.">
        <title>Complete genome sequence of Corynebacterium casei LMG S-19264T (=DSM 44701T), isolated from a smear-ripened cheese.</title>
        <authorList>
            <consortium name="US DOE Joint Genome Institute (JGI-PGF)"/>
            <person name="Walter F."/>
            <person name="Albersmeier A."/>
            <person name="Kalinowski J."/>
            <person name="Ruckert C."/>
        </authorList>
    </citation>
    <scope>NUCLEOTIDE SEQUENCE</scope>
    <source>
        <strain evidence="5">CGMCC 1.15880</strain>
    </source>
</reference>
<dbReference type="GO" id="GO:0055085">
    <property type="term" value="P:transmembrane transport"/>
    <property type="evidence" value="ECO:0007669"/>
    <property type="project" value="InterPro"/>
</dbReference>
<dbReference type="InterPro" id="IPR038404">
    <property type="entry name" value="TRAP_DctP_sf"/>
</dbReference>
<dbReference type="NCBIfam" id="NF037995">
    <property type="entry name" value="TRAP_S1"/>
    <property type="match status" value="1"/>
</dbReference>
<evidence type="ECO:0000313" key="5">
    <source>
        <dbReference type="EMBL" id="GGA26714.1"/>
    </source>
</evidence>
<evidence type="ECO:0000256" key="2">
    <source>
        <dbReference type="ARBA" id="ARBA00022729"/>
    </source>
</evidence>
<keyword evidence="6" id="KW-1185">Reference proteome</keyword>
<reference evidence="5" key="2">
    <citation type="submission" date="2020-09" db="EMBL/GenBank/DDBJ databases">
        <authorList>
            <person name="Sun Q."/>
            <person name="Zhou Y."/>
        </authorList>
    </citation>
    <scope>NUCLEOTIDE SEQUENCE</scope>
    <source>
        <strain evidence="5">CGMCC 1.15880</strain>
    </source>
</reference>
<protein>
    <submittedName>
        <fullName evidence="5">C4-dicarboxylate ABC transporter substrate-binding protein</fullName>
    </submittedName>
</protein>
<dbReference type="AlphaFoldDB" id="A0A916QZR6"/>
<evidence type="ECO:0000256" key="4">
    <source>
        <dbReference type="SAM" id="SignalP"/>
    </source>
</evidence>
<dbReference type="PANTHER" id="PTHR33376">
    <property type="match status" value="1"/>
</dbReference>
<comment type="subcellular location">
    <subcellularLocation>
        <location evidence="1">Periplasm</location>
    </subcellularLocation>
</comment>
<sequence length="339" mass="36552">MNRFIKTSITALALASATTFAQAQEVTIRVHHFMSAKAPLHSKFLVPLAERLAEASDGRIKLEPYDSMSLGGRPGDLFDQAADGAVEAVLTLPGYTSGRFNRTEVFELPFIMQNAVATSKAYYDMVESELQDGELADVKVLTGWVHGPGVIHSEEPIAKLEDLAGKEMRGPTRLVTDLLGELGATPVGMPLPKIPENMSKGVISGAVVPWEVTPSIKLAELVSNHTELGGDRALYTAVFVLAMNWDVYESMPDDLRAILDAETGKALGAKAAQAMLDADAFGRSKAEGNNIVQLDEAEVARWIEAAQPVYDRWVARANEEGFDGAAAIEQAKSLIAENQ</sequence>
<dbReference type="PANTHER" id="PTHR33376:SF15">
    <property type="entry name" value="BLL6794 PROTEIN"/>
    <property type="match status" value="1"/>
</dbReference>
<dbReference type="InterPro" id="IPR018389">
    <property type="entry name" value="DctP_fam"/>
</dbReference>
<feature type="chain" id="PRO_5037663489" evidence="4">
    <location>
        <begin position="24"/>
        <end position="339"/>
    </location>
</feature>
<keyword evidence="2 4" id="KW-0732">Signal</keyword>
<accession>A0A916QZR6</accession>
<dbReference type="GO" id="GO:0042597">
    <property type="term" value="C:periplasmic space"/>
    <property type="evidence" value="ECO:0007669"/>
    <property type="project" value="UniProtKB-SubCell"/>
</dbReference>
<feature type="signal peptide" evidence="4">
    <location>
        <begin position="1"/>
        <end position="23"/>
    </location>
</feature>
<name>A0A916QZR6_9RHOB</name>
<evidence type="ECO:0000256" key="1">
    <source>
        <dbReference type="ARBA" id="ARBA00004418"/>
    </source>
</evidence>
<comment type="caution">
    <text evidence="5">The sequence shown here is derived from an EMBL/GenBank/DDBJ whole genome shotgun (WGS) entry which is preliminary data.</text>
</comment>
<proteinExistence type="predicted"/>
<dbReference type="Gene3D" id="3.40.190.170">
    <property type="entry name" value="Bacterial extracellular solute-binding protein, family 7"/>
    <property type="match status" value="1"/>
</dbReference>